<dbReference type="InterPro" id="IPR043128">
    <property type="entry name" value="Rev_trsase/Diguanyl_cyclase"/>
</dbReference>
<dbReference type="Pfam" id="PF03732">
    <property type="entry name" value="Retrotrans_gag"/>
    <property type="match status" value="2"/>
</dbReference>
<evidence type="ECO:0000256" key="1">
    <source>
        <dbReference type="ARBA" id="ARBA00012493"/>
    </source>
</evidence>
<dbReference type="Pfam" id="PF24626">
    <property type="entry name" value="SH3_Tf2-1"/>
    <property type="match status" value="3"/>
</dbReference>
<dbReference type="Pfam" id="PF00078">
    <property type="entry name" value="RVT_1"/>
    <property type="match status" value="3"/>
</dbReference>
<evidence type="ECO:0000256" key="3">
    <source>
        <dbReference type="ARBA" id="ARBA00022695"/>
    </source>
</evidence>
<feature type="compositionally biased region" description="Basic and acidic residues" evidence="10">
    <location>
        <begin position="1181"/>
        <end position="1191"/>
    </location>
</feature>
<evidence type="ECO:0000259" key="12">
    <source>
        <dbReference type="PROSITE" id="PS50994"/>
    </source>
</evidence>
<dbReference type="CDD" id="cd09274">
    <property type="entry name" value="RNase_HI_RT_Ty3"/>
    <property type="match status" value="3"/>
</dbReference>
<dbReference type="InterPro" id="IPR000477">
    <property type="entry name" value="RT_dom"/>
</dbReference>
<dbReference type="Pfam" id="PF17921">
    <property type="entry name" value="Integrase_H2C2"/>
    <property type="match status" value="3"/>
</dbReference>
<dbReference type="SUPFAM" id="SSF53098">
    <property type="entry name" value="Ribonuclease H-like"/>
    <property type="match status" value="3"/>
</dbReference>
<dbReference type="InterPro" id="IPR021109">
    <property type="entry name" value="Peptidase_aspartic_dom_sf"/>
</dbReference>
<comment type="caution">
    <text evidence="13">The sequence shown here is derived from an EMBL/GenBank/DDBJ whole genome shotgun (WGS) entry which is preliminary data.</text>
</comment>
<feature type="domain" description="Integrase catalytic" evidence="12">
    <location>
        <begin position="817"/>
        <end position="977"/>
    </location>
</feature>
<dbReference type="InterPro" id="IPR005162">
    <property type="entry name" value="Retrotrans_gag_dom"/>
</dbReference>
<dbReference type="GO" id="GO:0015074">
    <property type="term" value="P:DNA integration"/>
    <property type="evidence" value="ECO:0007669"/>
    <property type="project" value="InterPro"/>
</dbReference>
<proteinExistence type="predicted"/>
<evidence type="ECO:0000256" key="2">
    <source>
        <dbReference type="ARBA" id="ARBA00022679"/>
    </source>
</evidence>
<keyword evidence="8" id="KW-0863">Zinc-finger</keyword>
<dbReference type="EMBL" id="NBSK02000003">
    <property type="protein sequence ID" value="KAJ0219291.1"/>
    <property type="molecule type" value="Genomic_DNA"/>
</dbReference>
<keyword evidence="9" id="KW-0175">Coiled coil</keyword>
<dbReference type="SMART" id="SM00343">
    <property type="entry name" value="ZnF_C2HC"/>
    <property type="match status" value="3"/>
</dbReference>
<dbReference type="Pfam" id="PF00098">
    <property type="entry name" value="zf-CCHC"/>
    <property type="match status" value="3"/>
</dbReference>
<protein>
    <recommendedName>
        <fullName evidence="1">RNA-directed DNA polymerase</fullName>
        <ecNumber evidence="1">2.7.7.49</ecNumber>
    </recommendedName>
</protein>
<evidence type="ECO:0000256" key="4">
    <source>
        <dbReference type="ARBA" id="ARBA00022722"/>
    </source>
</evidence>
<feature type="region of interest" description="Disordered" evidence="10">
    <location>
        <begin position="1346"/>
        <end position="1394"/>
    </location>
</feature>
<dbReference type="InterPro" id="IPR012337">
    <property type="entry name" value="RNaseH-like_sf"/>
</dbReference>
<dbReference type="InterPro" id="IPR041588">
    <property type="entry name" value="Integrase_H2C2"/>
</dbReference>
<evidence type="ECO:0000256" key="9">
    <source>
        <dbReference type="SAM" id="Coils"/>
    </source>
</evidence>
<dbReference type="FunFam" id="1.10.340.70:FF:000001">
    <property type="entry name" value="Retrovirus-related Pol polyprotein from transposon gypsy-like Protein"/>
    <property type="match status" value="3"/>
</dbReference>
<feature type="coiled-coil region" evidence="9">
    <location>
        <begin position="2460"/>
        <end position="2491"/>
    </location>
</feature>
<keyword evidence="8" id="KW-0862">Zinc</keyword>
<organism evidence="13 14">
    <name type="scientific">Lactuca sativa</name>
    <name type="common">Garden lettuce</name>
    <dbReference type="NCBI Taxonomy" id="4236"/>
    <lineage>
        <taxon>Eukaryota</taxon>
        <taxon>Viridiplantae</taxon>
        <taxon>Streptophyta</taxon>
        <taxon>Embryophyta</taxon>
        <taxon>Tracheophyta</taxon>
        <taxon>Spermatophyta</taxon>
        <taxon>Magnoliopsida</taxon>
        <taxon>eudicotyledons</taxon>
        <taxon>Gunneridae</taxon>
        <taxon>Pentapetalae</taxon>
        <taxon>asterids</taxon>
        <taxon>campanulids</taxon>
        <taxon>Asterales</taxon>
        <taxon>Asteraceae</taxon>
        <taxon>Cichorioideae</taxon>
        <taxon>Cichorieae</taxon>
        <taxon>Lactucinae</taxon>
        <taxon>Lactuca</taxon>
    </lineage>
</organism>
<dbReference type="PANTHER" id="PTHR35046">
    <property type="entry name" value="ZINC KNUCKLE (CCHC-TYPE) FAMILY PROTEIN"/>
    <property type="match status" value="1"/>
</dbReference>
<name>A0A9R1XN38_LACSA</name>
<feature type="domain" description="CCHC-type" evidence="11">
    <location>
        <begin position="1399"/>
        <end position="1415"/>
    </location>
</feature>
<feature type="region of interest" description="Disordered" evidence="10">
    <location>
        <begin position="3788"/>
        <end position="3809"/>
    </location>
</feature>
<dbReference type="PANTHER" id="PTHR35046:SF18">
    <property type="entry name" value="RNA-DIRECTED DNA POLYMERASE"/>
    <property type="match status" value="1"/>
</dbReference>
<evidence type="ECO:0000256" key="7">
    <source>
        <dbReference type="ARBA" id="ARBA00022918"/>
    </source>
</evidence>
<sequence length="3819" mass="434239">MDSVIMFDPVSISEAHQRALAFEKQSRRVGGSSSTANIGGSPGTSGMVPRVVPNKQRPTSNSVGPNPRTTVSSSLKCFSCGETGHRQSECKKVGKRHLFAEQDDWKNDDAGENYEDPPVYDEEHQCEEEVVTGDVGVNLVVRRSCFTPKVVGDDWLKHNIFQSTCTILGKVCTFVIDSGSCDNLISEEAVQKLALKTENRPKPYKLQWLKKGGEVTVSKRALVHFSVGTTYKDDVWCDVVAMDACHLLLGRPWEYDRNIDHNGRTNTYSFLFGGVKITLVPSKPNEPVPRTSGTLLTLNQFEDELEAEGEIFVLLGKEVAKEVEIPEAMVPLLKEFADVFPNELPDGLPPLRDIQHHIDLQPGAQLPNRPHYRMSPGEHEELRRQRMCVDSRAINKITVRYRFPIPRLDDLLDQISGASIFTKLDLKSGYYQIRLRPGDEWKTAFKTREGFATFGEHVNHVRQVLTVLRRDSLYAAMKKCVFMVPKVLFLGYVVSGEGIQVDESKVAAVRQWPSPTTITEVRSFHGLASFYRRFIPNFSSIMAPVTDCMKGKTFTWTEAAESAFQLVKEKLTTSSILVLPDFSQVFELHTDASKVGIGAVLSQGGRPVAYFSEKLTGPKLRYSTYDVEFYAVVQAVKHWRHYLFHKEFVLFTDHDSLRHIRSQDKVSHKHGRWMSFLEKFTFVVKHKSGMSNRVADALSWRINLLVSMRVGVPGMDVLMEQLTGIQSGQMSDFLLHEGFLFKGNQLCIPDSSLRLQFIRELHGEGHVGRDRTLQLVQSSYFWPTMRKEVDRYVKRCRICQVSKGTSTNAGLYMPLPIPSQPWVDISMDFVLGLPRTQRGNDSIFVVVDRFSKMVHFIPCKKITDVVNVAQLFFRDVYRLHGLPSSIVSDRDTRFLSHFWRSLWKMANTQLNFNSAYHPQTDGQTEVVNRSLGNILRCLVGDHVKTWDQKLCQAEFAHNHAINRSTGYSPFQVVYSVQPRGPLDLMSLPVSRYNKLSAKKIGPVEIVEKNNSNAYRLQLPSHIRCSDVFNVKHLLPYYGDSSDDDHGAHSRSNFVYPGGDDAGPSVEDRALAFLEAHDRVHSWLSLCCFFALHQLVSEPNSWFKMPPTRNRTPANVHEQELEERIMARMEERMDQMVDQLTDRMVELMNRGGQRSRTHSQVEDGEFGNPFGGSDGSYSEDDLERRPRRDHRGDNRRWEAGMRIDIPEFDGVSLNPEGFIDWLATVEEVFEFKEVPENKRVSLIATRLRGRASAWWQQLKLTRDRLGKSKVVTWRKMKKCLRSNFLPHNFQRLMYQRLQNLKQGAKSETEEQLVARYIGGLRVQIMDSVIMFDPVSISEAHQRALAFEKQSRRVGGSSSTANIGGSPGTGGMVPRVVPNQQRPTSNSVGPNPRTTVSSSLKCFSCGETGHRQSECKKVGKHHLFAEQDDWQNDDAGENYEDPPVYDEEHQCEEEVVTGDVGVNLVVRRSCFTPKAVGDDWLKHNIFQSTCTILGKVCTFVIDSGSCDNLISEEAVQKLALKTENRPKPYKLQWLKKGGEVTVSKRALVHFSVGTTYKDDVWCDVVAMDACHLLLGRPWEYDRNIDHNGRTNTYSFLFGGVKITLVPSKPNEPVPRTSGTLLTLNQFEDELEAEGEIFVLLGKEVAKEVEIPEAMVPLLKEFADVFPNELPDGLPPLRDIQHHIDLQPGAQLPNRPHYRMSPGEHEELRRQSMSPCAVPALLTPKKDGTWRMCVDSRAINKITVRYRFPIPRLDDLLDQISGASIFTKLDLKSGYYQIRLRPGDEWKTAFKTREGFATFGEHVNHVRQVLTVLRRDSLYAAMKKCVFMVPKVLFLGYVVSGEGIQVDESKVAAVRQWPSPTTITEVRSFHGLASFYRRFIPNFSSIMAPVTDCMKGKTFTWTEAAESAFQLVKEKLTTSSILVLPDFSQVFELHTDASKVGIGAVLSQGGRPVAYFSEKLTGPKLRYSTYDVEFYAVVQAVKHWRHYLFHKEFVLFTDHDSLRHIRSQDKVSHKHGRWMSFLEKFTFVVKHKSGMSNRVADALSWRINLLVSMRVGVPGMDVLMEQLTGIQSGQMSDFLLHEGFLFKGNQLCIPDSSLRLQFIRELHGEGHVGRDRTLQLVQSSYFWPTMRKEVDRYVKRCRICQVSKGTSTNAGLYMPLPIPSQPWVDISMDFVLGLPRTQRGNDSIFVVVDRFSKMVHFIPCKKMTDVVNVAQLFFRDVYRLHGLPSSIVSDRDTRFLSHFWRSLWKMANTQLNFNSAYHPQTDGQTEVVNRSLGNILRCLVGDHVKTWDQKLCQAEFAHNHAINRSTGYSPFQVVYSVQPRGPLDLMSLPVSRYNKLSAKKIGPVEIVEKNNSNAYRLQLPSHIRCSDVFNVKHLLPYYGDSSDDDHGAHSRSNFVYPGGDDAGPSVEDRALAFLEAHDRVHSWLSLCCFFALHQLVSEPNSWFKMPPTRNRTPANVHDQELEERIMARMEERMDQMVDQLTDRMVELMNRGGQRSRTHSQVEDGEFGNPFGGSDGSYSEDDLERRPRRDHRGDNRRWEAGMRIDIPEFDGVSLNPEGFIDWLATVEEVFEFKEVPENKRVSLIATRLRGRASAWWQQLKLTRDRLGKSKVVTWRKMKKCLRSNFLPHNFQRLMYQRLQNLKQGAKSETEEQLVARYIGGLRVQIMDSVIMFDPVSISEAHQRALAFEKQSRRVGGSSSTANIGGSPGTGGMVPRVVPNQQRPTSNSVGPNPRTTVSSSLKCFSCGETGHRQSECKKVGKHHLFAEQDDWQNDDAGENYEDPPVYDEEHQCEEEVVTGDVGVNLVVRRSCFTPKAVGDDWLKHNIFQSTCTILGKVCTFVIDSGSCDNLISEEAVQKLALKTENRPKPYKLQWLKKGGEVTVSKRALVHFSVGTTYKDDVWCDVVAMDACHLLLGRPWEYDRNIDHNGRTNTYSFLFGGVKITLVPSKPNEPVPRTSGTLLTLNQFEDELEAEGEIFVLLGKEVAKEVEIPEAMVPLLKEFADVFPNELPDGLPPLRDIQHHIDLQPGAQLPNRPHYRMSPGEHEELRRQSMSPCAVPALLTPKKDGTWRMCVDSRAINKITVRYRFPIPRLDDLLDQISGASIFTKLDLKSGYYQIRLRPGDEWKTAFKTREGFATFGEHVNHVRQVLTVLRRDSLYAAMKKCVFMVPKVLFLGYVVSGEGIQVDESKVAAVRQWPSPTTITEVRSFHGLASFYRRFIPNFSSIMAPVTDCMKGKTFTWTEAAESAFQLVKEKLTTSSILVLPDFSQVFELHTDASKVGIGAVLSQGGRPVAYFSEKLTGPKLRYSTYDVEFYAVVQAVKHWRHYLFHKEFVLFTDHDSLRHIRSQDKVSQKHGRWMSFLEKFTFVVKHKSGMSNRVADALSWRINLLVSMRVGVPGMDVLMEQLTGIQSGQMSDFLLHEGFLFKGNQLCIPDSSLRLQFIRELHGEGHVGRDRTLQLVQSSYFWPTMRKEVDRYVKRCRICQVSKGTSTNAGLYMPLPIPSQPWVDISMDFVLGLPRTQRGNDSIFVVVDRFSKMVHFIPCKKTTDVVNVAQLFFRDVYRLHGLPSSIVSDRDTRFLSYFWHSLWKMANTQLNFSSAYHPQTDGQTEVVNRSLGNILRCLVGDHVKTWDQKLCQAEFAHNHAINRSTEYSPFQVVYSVQPRGPLDLMSLPVSRVVPKKVQDFVGGLHDVHRAVHDNLVRANSKYKQDADKKRRQVDFEVGDFVWAVLTKDRFSVGEYNKLSAKKIGPVEIVEKINSNAYRLQLPSHIRCSDVFNVKHLLPYYGDSSDDDHGAHSRSNFVYPGGDDAGPSVEDRTLAF</sequence>
<feature type="region of interest" description="Disordered" evidence="10">
    <location>
        <begin position="2492"/>
        <end position="2533"/>
    </location>
</feature>
<keyword evidence="5" id="KW-0255">Endonuclease</keyword>
<reference evidence="13 14" key="1">
    <citation type="journal article" date="2017" name="Nat. Commun.">
        <title>Genome assembly with in vitro proximity ligation data and whole-genome triplication in lettuce.</title>
        <authorList>
            <person name="Reyes-Chin-Wo S."/>
            <person name="Wang Z."/>
            <person name="Yang X."/>
            <person name="Kozik A."/>
            <person name="Arikit S."/>
            <person name="Song C."/>
            <person name="Xia L."/>
            <person name="Froenicke L."/>
            <person name="Lavelle D.O."/>
            <person name="Truco M.J."/>
            <person name="Xia R."/>
            <person name="Zhu S."/>
            <person name="Xu C."/>
            <person name="Xu H."/>
            <person name="Xu X."/>
            <person name="Cox K."/>
            <person name="Korf I."/>
            <person name="Meyers B.C."/>
            <person name="Michelmore R.W."/>
        </authorList>
    </citation>
    <scope>NUCLEOTIDE SEQUENCE [LARGE SCALE GENOMIC DNA]</scope>
    <source>
        <strain evidence="14">cv. Salinas</strain>
        <tissue evidence="13">Seedlings</tissue>
    </source>
</reference>
<keyword evidence="8" id="KW-0479">Metal-binding</keyword>
<dbReference type="InterPro" id="IPR056924">
    <property type="entry name" value="SH3_Tf2-1"/>
</dbReference>
<dbReference type="PROSITE" id="PS50994">
    <property type="entry name" value="INTEGRASE"/>
    <property type="match status" value="3"/>
</dbReference>
<dbReference type="Gene3D" id="2.40.70.10">
    <property type="entry name" value="Acid Proteases"/>
    <property type="match status" value="3"/>
</dbReference>
<feature type="domain" description="CCHC-type" evidence="11">
    <location>
        <begin position="2741"/>
        <end position="2757"/>
    </location>
</feature>
<dbReference type="GO" id="GO:0016787">
    <property type="term" value="F:hydrolase activity"/>
    <property type="evidence" value="ECO:0007669"/>
    <property type="project" value="UniProtKB-KW"/>
</dbReference>
<feature type="compositionally biased region" description="Polar residues" evidence="10">
    <location>
        <begin position="1376"/>
        <end position="1394"/>
    </location>
</feature>
<dbReference type="Gene3D" id="3.30.70.270">
    <property type="match status" value="6"/>
</dbReference>
<dbReference type="GO" id="GO:0003964">
    <property type="term" value="F:RNA-directed DNA polymerase activity"/>
    <property type="evidence" value="ECO:0007669"/>
    <property type="project" value="UniProtKB-KW"/>
</dbReference>
<feature type="compositionally biased region" description="Polar residues" evidence="10">
    <location>
        <begin position="56"/>
        <end position="71"/>
    </location>
</feature>
<feature type="domain" description="Integrase catalytic" evidence="12">
    <location>
        <begin position="3501"/>
        <end position="3661"/>
    </location>
</feature>
<evidence type="ECO:0000313" key="13">
    <source>
        <dbReference type="EMBL" id="KAJ0219291.1"/>
    </source>
</evidence>
<dbReference type="InterPro" id="IPR043502">
    <property type="entry name" value="DNA/RNA_pol_sf"/>
</dbReference>
<dbReference type="InterPro" id="IPR001584">
    <property type="entry name" value="Integrase_cat-core"/>
</dbReference>
<evidence type="ECO:0000259" key="11">
    <source>
        <dbReference type="PROSITE" id="PS50158"/>
    </source>
</evidence>
<feature type="domain" description="CCHC-type" evidence="11">
    <location>
        <begin position="76"/>
        <end position="92"/>
    </location>
</feature>
<dbReference type="GO" id="GO:0008270">
    <property type="term" value="F:zinc ion binding"/>
    <property type="evidence" value="ECO:0007669"/>
    <property type="project" value="UniProtKB-KW"/>
</dbReference>
<keyword evidence="2" id="KW-0808">Transferase</keyword>
<dbReference type="CDD" id="cd00303">
    <property type="entry name" value="retropepsin_like"/>
    <property type="match status" value="3"/>
</dbReference>
<gene>
    <name evidence="13" type="ORF">LSAT_V11C300132990</name>
</gene>
<evidence type="ECO:0000256" key="10">
    <source>
        <dbReference type="SAM" id="MobiDB-lite"/>
    </source>
</evidence>
<dbReference type="FunFam" id="3.30.420.10:FF:000032">
    <property type="entry name" value="Retrovirus-related Pol polyprotein from transposon 297-like Protein"/>
    <property type="match status" value="3"/>
</dbReference>
<feature type="domain" description="Integrase catalytic" evidence="12">
    <location>
        <begin position="2159"/>
        <end position="2319"/>
    </location>
</feature>
<dbReference type="GO" id="GO:0004519">
    <property type="term" value="F:endonuclease activity"/>
    <property type="evidence" value="ECO:0007669"/>
    <property type="project" value="UniProtKB-KW"/>
</dbReference>
<dbReference type="InterPro" id="IPR036875">
    <property type="entry name" value="Znf_CCHC_sf"/>
</dbReference>
<feature type="compositionally biased region" description="Polar residues" evidence="10">
    <location>
        <begin position="2718"/>
        <end position="2736"/>
    </location>
</feature>
<dbReference type="EC" id="2.7.7.49" evidence="1"/>
<feature type="region of interest" description="Disordered" evidence="10">
    <location>
        <begin position="2688"/>
        <end position="2736"/>
    </location>
</feature>
<dbReference type="GO" id="GO:0003676">
    <property type="term" value="F:nucleic acid binding"/>
    <property type="evidence" value="ECO:0007669"/>
    <property type="project" value="InterPro"/>
</dbReference>
<dbReference type="Proteomes" id="UP000235145">
    <property type="component" value="Unassembled WGS sequence"/>
</dbReference>
<dbReference type="PROSITE" id="PS50158">
    <property type="entry name" value="ZF_CCHC"/>
    <property type="match status" value="3"/>
</dbReference>
<keyword evidence="7" id="KW-0695">RNA-directed DNA polymerase</keyword>
<dbReference type="SUPFAM" id="SSF56672">
    <property type="entry name" value="DNA/RNA polymerases"/>
    <property type="match status" value="3"/>
</dbReference>
<feature type="compositionally biased region" description="Basic and acidic residues" evidence="10">
    <location>
        <begin position="2523"/>
        <end position="2533"/>
    </location>
</feature>
<evidence type="ECO:0000313" key="14">
    <source>
        <dbReference type="Proteomes" id="UP000235145"/>
    </source>
</evidence>
<dbReference type="FunFam" id="3.30.70.270:FF:000026">
    <property type="entry name" value="Transposon Ty3-G Gag-Pol polyprotein"/>
    <property type="match status" value="3"/>
</dbReference>
<keyword evidence="4" id="KW-0540">Nuclease</keyword>
<evidence type="ECO:0000256" key="8">
    <source>
        <dbReference type="PROSITE-ProRule" id="PRU00047"/>
    </source>
</evidence>
<feature type="region of interest" description="Disordered" evidence="10">
    <location>
        <begin position="24"/>
        <end position="71"/>
    </location>
</feature>
<feature type="region of interest" description="Disordered" evidence="10">
    <location>
        <begin position="1150"/>
        <end position="1191"/>
    </location>
</feature>
<dbReference type="Gene3D" id="3.30.420.10">
    <property type="entry name" value="Ribonuclease H-like superfamily/Ribonuclease H"/>
    <property type="match status" value="3"/>
</dbReference>
<dbReference type="InterPro" id="IPR001878">
    <property type="entry name" value="Znf_CCHC"/>
</dbReference>
<dbReference type="SUPFAM" id="SSF57756">
    <property type="entry name" value="Retrovirus zinc finger-like domains"/>
    <property type="match status" value="3"/>
</dbReference>
<dbReference type="CDD" id="cd01647">
    <property type="entry name" value="RT_LTR"/>
    <property type="match status" value="3"/>
</dbReference>
<dbReference type="InterPro" id="IPR036397">
    <property type="entry name" value="RNaseH_sf"/>
</dbReference>
<dbReference type="InterPro" id="IPR041373">
    <property type="entry name" value="RT_RNaseH"/>
</dbReference>
<accession>A0A9R1XN38</accession>
<dbReference type="Pfam" id="PF13650">
    <property type="entry name" value="Asp_protease_2"/>
    <property type="match status" value="3"/>
</dbReference>
<keyword evidence="6" id="KW-0378">Hydrolase</keyword>
<keyword evidence="3" id="KW-0548">Nucleotidyltransferase</keyword>
<feature type="coiled-coil region" evidence="9">
    <location>
        <begin position="1118"/>
        <end position="1149"/>
    </location>
</feature>
<dbReference type="Gene3D" id="1.10.340.70">
    <property type="match status" value="3"/>
</dbReference>
<evidence type="ECO:0000256" key="6">
    <source>
        <dbReference type="ARBA" id="ARBA00022801"/>
    </source>
</evidence>
<evidence type="ECO:0000256" key="5">
    <source>
        <dbReference type="ARBA" id="ARBA00022759"/>
    </source>
</evidence>
<keyword evidence="14" id="KW-1185">Reference proteome</keyword>
<dbReference type="Pfam" id="PF17917">
    <property type="entry name" value="RT_RNaseH"/>
    <property type="match status" value="3"/>
</dbReference>
<dbReference type="Gene3D" id="3.10.10.10">
    <property type="entry name" value="HIV Type 1 Reverse Transcriptase, subunit A, domain 1"/>
    <property type="match status" value="2"/>
</dbReference>